<name>I0H6M1_ACTM4</name>
<dbReference type="PATRIC" id="fig|512565.3.peg.3434"/>
<sequence>MTADRRERIRAARRRLAEHGPPRTRPLPGDFARVALPRLLGEGVTVDAAFVDGIHRFHEVFVDLYYLRKLVRPGGLIVLDDFDKPPVRAAIRYFEGNLGWSALPGVAGPRLRALRLPDTLTEPPFEEFHPF</sequence>
<dbReference type="SUPFAM" id="SSF53335">
    <property type="entry name" value="S-adenosyl-L-methionine-dependent methyltransferases"/>
    <property type="match status" value="1"/>
</dbReference>
<dbReference type="STRING" id="512565.AMIS_34380"/>
<dbReference type="eggNOG" id="COG4122">
    <property type="taxonomic scope" value="Bacteria"/>
</dbReference>
<organism evidence="1 2">
    <name type="scientific">Actinoplanes missouriensis (strain ATCC 14538 / DSM 43046 / CBS 188.64 / JCM 3121 / NBRC 102363 / NCIMB 12654 / NRRL B-3342 / UNCC 431)</name>
    <dbReference type="NCBI Taxonomy" id="512565"/>
    <lineage>
        <taxon>Bacteria</taxon>
        <taxon>Bacillati</taxon>
        <taxon>Actinomycetota</taxon>
        <taxon>Actinomycetes</taxon>
        <taxon>Micromonosporales</taxon>
        <taxon>Micromonosporaceae</taxon>
        <taxon>Actinoplanes</taxon>
    </lineage>
</organism>
<dbReference type="Gene3D" id="3.40.50.150">
    <property type="entry name" value="Vaccinia Virus protein VP39"/>
    <property type="match status" value="1"/>
</dbReference>
<keyword evidence="2" id="KW-1185">Reference proteome</keyword>
<evidence type="ECO:0000313" key="1">
    <source>
        <dbReference type="EMBL" id="BAL88658.1"/>
    </source>
</evidence>
<accession>I0H6M1</accession>
<evidence type="ECO:0008006" key="3">
    <source>
        <dbReference type="Google" id="ProtNLM"/>
    </source>
</evidence>
<proteinExistence type="predicted"/>
<dbReference type="Pfam" id="PF13578">
    <property type="entry name" value="Methyltransf_24"/>
    <property type="match status" value="1"/>
</dbReference>
<protein>
    <recommendedName>
        <fullName evidence="3">Methyltransferase</fullName>
    </recommendedName>
</protein>
<dbReference type="OrthoDB" id="581658at2"/>
<dbReference type="EMBL" id="AP012319">
    <property type="protein sequence ID" value="BAL88658.1"/>
    <property type="molecule type" value="Genomic_DNA"/>
</dbReference>
<dbReference type="KEGG" id="ams:AMIS_34380"/>
<dbReference type="AlphaFoldDB" id="I0H6M1"/>
<dbReference type="HOGENOM" id="CLU_151997_0_0_11"/>
<reference evidence="1 2" key="1">
    <citation type="submission" date="2012-02" db="EMBL/GenBank/DDBJ databases">
        <title>Complete genome sequence of Actinoplanes missouriensis 431 (= NBRC 102363).</title>
        <authorList>
            <person name="Ohnishi Y."/>
            <person name="Ishikawa J."/>
            <person name="Sekine M."/>
            <person name="Hosoyama A."/>
            <person name="Harada T."/>
            <person name="Narita H."/>
            <person name="Hata T."/>
            <person name="Konno Y."/>
            <person name="Tutikane K."/>
            <person name="Fujita N."/>
            <person name="Horinouchi S."/>
            <person name="Hayakawa M."/>
        </authorList>
    </citation>
    <scope>NUCLEOTIDE SEQUENCE [LARGE SCALE GENOMIC DNA]</scope>
    <source>
        <strain evidence="2">ATCC 14538 / DSM 43046 / CBS 188.64 / JCM 3121 / NBRC 102363 / NCIMB 12654 / NRRL B-3342 / UNCC 431</strain>
    </source>
</reference>
<evidence type="ECO:0000313" key="2">
    <source>
        <dbReference type="Proteomes" id="UP000007882"/>
    </source>
</evidence>
<dbReference type="RefSeq" id="WP_014443553.1">
    <property type="nucleotide sequence ID" value="NC_017093.1"/>
</dbReference>
<dbReference type="Proteomes" id="UP000007882">
    <property type="component" value="Chromosome"/>
</dbReference>
<dbReference type="InterPro" id="IPR029063">
    <property type="entry name" value="SAM-dependent_MTases_sf"/>
</dbReference>
<gene>
    <name evidence="1" type="ordered locus">AMIS_34380</name>
</gene>